<evidence type="ECO:0000313" key="2">
    <source>
        <dbReference type="EMBL" id="KAA9356147.1"/>
    </source>
</evidence>
<name>A0A5N1JL44_9HYPH</name>
<keyword evidence="1" id="KW-0472">Membrane</keyword>
<organism evidence="2 3">
    <name type="scientific">Ochrobactrum quorumnocens</name>
    <dbReference type="NCBI Taxonomy" id="271865"/>
    <lineage>
        <taxon>Bacteria</taxon>
        <taxon>Pseudomonadati</taxon>
        <taxon>Pseudomonadota</taxon>
        <taxon>Alphaproteobacteria</taxon>
        <taxon>Hyphomicrobiales</taxon>
        <taxon>Brucellaceae</taxon>
        <taxon>Brucella/Ochrobactrum group</taxon>
        <taxon>Ochrobactrum</taxon>
    </lineage>
</organism>
<evidence type="ECO:0000313" key="3">
    <source>
        <dbReference type="Proteomes" id="UP000327108"/>
    </source>
</evidence>
<keyword evidence="1" id="KW-1133">Transmembrane helix</keyword>
<accession>A0A5N1JL44</accession>
<dbReference type="AlphaFoldDB" id="A0A5N1JL44"/>
<keyword evidence="3" id="KW-1185">Reference proteome</keyword>
<feature type="transmembrane region" description="Helical" evidence="1">
    <location>
        <begin position="39"/>
        <end position="58"/>
    </location>
</feature>
<gene>
    <name evidence="2" type="ORF">F3W84_21830</name>
</gene>
<keyword evidence="1" id="KW-0812">Transmembrane</keyword>
<comment type="caution">
    <text evidence="2">The sequence shown here is derived from an EMBL/GenBank/DDBJ whole genome shotgun (WGS) entry which is preliminary data.</text>
</comment>
<feature type="transmembrane region" description="Helical" evidence="1">
    <location>
        <begin position="79"/>
        <end position="100"/>
    </location>
</feature>
<dbReference type="RefSeq" id="WP_151095707.1">
    <property type="nucleotide sequence ID" value="NZ_JBLZNM010000025.1"/>
</dbReference>
<dbReference type="EMBL" id="VYXQ01000030">
    <property type="protein sequence ID" value="KAA9356147.1"/>
    <property type="molecule type" value="Genomic_DNA"/>
</dbReference>
<proteinExistence type="predicted"/>
<protein>
    <submittedName>
        <fullName evidence="2">Uncharacterized protein</fullName>
    </submittedName>
</protein>
<dbReference type="Proteomes" id="UP000327108">
    <property type="component" value="Unassembled WGS sequence"/>
</dbReference>
<sequence>MVPSFFRRHFAGFTACVFGLLLLPWILGVPGNPTPVQEFAWSMGLVTIIGYLVMYQCARSSDGLKFFNRPSVRSRLDGWLFAASVVVFPILSGTLTFLLLGSG</sequence>
<reference evidence="2 3" key="1">
    <citation type="submission" date="2019-09" db="EMBL/GenBank/DDBJ databases">
        <title>Biological control of the noxious weed angled onion (Allium triquetrum) thwarted by endophytic bacteria in Victoria, Australia.</title>
        <authorList>
            <person name="Tehranchian P."/>
            <person name="Adair R.J."/>
            <person name="Van T.H."/>
            <person name="Morrison P.D."/>
            <person name="Williams H."/>
            <person name="Lawrie A.C."/>
        </authorList>
    </citation>
    <scope>NUCLEOTIDE SEQUENCE [LARGE SCALE GENOMIC DNA]</scope>
    <source>
        <strain evidence="2 3">RPTAtOch1</strain>
    </source>
</reference>
<feature type="transmembrane region" description="Helical" evidence="1">
    <location>
        <begin position="9"/>
        <end position="27"/>
    </location>
</feature>
<evidence type="ECO:0000256" key="1">
    <source>
        <dbReference type="SAM" id="Phobius"/>
    </source>
</evidence>